<name>A0A382D6W4_9ZZZZ</name>
<feature type="non-terminal residue" evidence="1">
    <location>
        <position position="215"/>
    </location>
</feature>
<sequence>MRALNKELFKTKVRKAAFFSLFCLRFGWGQSSAGDIAFTAYNADGDDDFAFVTLVDISNGATIYFTDNEWDGDSFNNTNEGYVTWTATSNLGGGTVVVVTDANGTESVNTGTVSASGSFNLGASNETLFALSAAPATSYGSTPTFYAAISNDEDANNNILDNTGLTSGTHTIDFNNDHDGFEYTGSRTGQSSFSSYLTIINNTSNWQDETSNGEN</sequence>
<accession>A0A382D6W4</accession>
<proteinExistence type="predicted"/>
<reference evidence="1" key="1">
    <citation type="submission" date="2018-05" db="EMBL/GenBank/DDBJ databases">
        <authorList>
            <person name="Lanie J.A."/>
            <person name="Ng W.-L."/>
            <person name="Kazmierczak K.M."/>
            <person name="Andrzejewski T.M."/>
            <person name="Davidsen T.M."/>
            <person name="Wayne K.J."/>
            <person name="Tettelin H."/>
            <person name="Glass J.I."/>
            <person name="Rusch D."/>
            <person name="Podicherti R."/>
            <person name="Tsui H.-C.T."/>
            <person name="Winkler M.E."/>
        </authorList>
    </citation>
    <scope>NUCLEOTIDE SEQUENCE</scope>
</reference>
<protein>
    <submittedName>
        <fullName evidence="1">Uncharacterized protein</fullName>
    </submittedName>
</protein>
<evidence type="ECO:0000313" key="1">
    <source>
        <dbReference type="EMBL" id="SVB33323.1"/>
    </source>
</evidence>
<dbReference type="AlphaFoldDB" id="A0A382D6W4"/>
<organism evidence="1">
    <name type="scientific">marine metagenome</name>
    <dbReference type="NCBI Taxonomy" id="408172"/>
    <lineage>
        <taxon>unclassified sequences</taxon>
        <taxon>metagenomes</taxon>
        <taxon>ecological metagenomes</taxon>
    </lineage>
</organism>
<dbReference type="EMBL" id="UINC01037595">
    <property type="protein sequence ID" value="SVB33323.1"/>
    <property type="molecule type" value="Genomic_DNA"/>
</dbReference>
<gene>
    <name evidence="1" type="ORF">METZ01_LOCUS186177</name>
</gene>